<sequence length="358" mass="41794">MTRRRSINQIMSSERIANQLSSRRFSKKKIKVPYYCDKCNGKLVILRTKMLHEAAKNTTDLNLNSSLASLLLINQEEDSTITSLEENLINEDILISLLNKEMLVITPFEEDLTTISLNEKDNSITPEYNENEYIFLPQSRIRSYANRSQIMLEHSETEDLSNSDYEQHTDTSSSSNGNESDDGTFADTFENYSPPDFKSYQEEEKTTIDDKFSWILLWIMTFRKKFNLPETVIESQLKFMKIVLKKISGDIYDSFPDSLYLARIQLGLKNRFYSFVSCLKCHKLYNKTDMDEIQKNDSIGIIRCSHVEFPNSASRKMKSCQTVLAEREVKKPELIYPVVPIHQQLEVLYYRLHFEQLL</sequence>
<name>A0A015N511_RHIIW</name>
<evidence type="ECO:0000313" key="2">
    <source>
        <dbReference type="EMBL" id="EXX74193.1"/>
    </source>
</evidence>
<gene>
    <name evidence="2" type="ORF">RirG_053320</name>
</gene>
<organism evidence="2 3">
    <name type="scientific">Rhizophagus irregularis (strain DAOM 197198w)</name>
    <name type="common">Glomus intraradices</name>
    <dbReference type="NCBI Taxonomy" id="1432141"/>
    <lineage>
        <taxon>Eukaryota</taxon>
        <taxon>Fungi</taxon>
        <taxon>Fungi incertae sedis</taxon>
        <taxon>Mucoromycota</taxon>
        <taxon>Glomeromycotina</taxon>
        <taxon>Glomeromycetes</taxon>
        <taxon>Glomerales</taxon>
        <taxon>Glomeraceae</taxon>
        <taxon>Rhizophagus</taxon>
    </lineage>
</organism>
<comment type="caution">
    <text evidence="2">The sequence shown here is derived from an EMBL/GenBank/DDBJ whole genome shotgun (WGS) entry which is preliminary data.</text>
</comment>
<keyword evidence="3" id="KW-1185">Reference proteome</keyword>
<evidence type="ECO:0000313" key="3">
    <source>
        <dbReference type="Proteomes" id="UP000022910"/>
    </source>
</evidence>
<dbReference type="Proteomes" id="UP000022910">
    <property type="component" value="Unassembled WGS sequence"/>
</dbReference>
<accession>A0A015N511</accession>
<evidence type="ECO:0000256" key="1">
    <source>
        <dbReference type="SAM" id="MobiDB-lite"/>
    </source>
</evidence>
<reference evidence="2 3" key="1">
    <citation type="submission" date="2014-02" db="EMBL/GenBank/DDBJ databases">
        <title>Single nucleus genome sequencing reveals high similarity among nuclei of an endomycorrhizal fungus.</title>
        <authorList>
            <person name="Lin K."/>
            <person name="Geurts R."/>
            <person name="Zhang Z."/>
            <person name="Limpens E."/>
            <person name="Saunders D.G."/>
            <person name="Mu D."/>
            <person name="Pang E."/>
            <person name="Cao H."/>
            <person name="Cha H."/>
            <person name="Lin T."/>
            <person name="Zhou Q."/>
            <person name="Shang Y."/>
            <person name="Li Y."/>
            <person name="Ivanov S."/>
            <person name="Sharma T."/>
            <person name="Velzen R.V."/>
            <person name="Ruijter N.D."/>
            <person name="Aanen D.K."/>
            <person name="Win J."/>
            <person name="Kamoun S."/>
            <person name="Bisseling T."/>
            <person name="Huang S."/>
        </authorList>
    </citation>
    <scope>NUCLEOTIDE SEQUENCE [LARGE SCALE GENOMIC DNA]</scope>
    <source>
        <strain evidence="3">DAOM197198w</strain>
    </source>
</reference>
<feature type="region of interest" description="Disordered" evidence="1">
    <location>
        <begin position="155"/>
        <end position="186"/>
    </location>
</feature>
<dbReference type="EMBL" id="JEMT01013136">
    <property type="protein sequence ID" value="EXX74193.1"/>
    <property type="molecule type" value="Genomic_DNA"/>
</dbReference>
<protein>
    <submittedName>
        <fullName evidence="2">Uncharacterized protein</fullName>
    </submittedName>
</protein>
<proteinExistence type="predicted"/>
<dbReference type="AlphaFoldDB" id="A0A015N511"/>
<dbReference type="HOGENOM" id="CLU_051543_0_0_1"/>